<evidence type="ECO:0000256" key="1">
    <source>
        <dbReference type="ARBA" id="ARBA00004496"/>
    </source>
</evidence>
<evidence type="ECO:0000256" key="2">
    <source>
        <dbReference type="ARBA" id="ARBA00005528"/>
    </source>
</evidence>
<evidence type="ECO:0000256" key="11">
    <source>
        <dbReference type="ARBA" id="ARBA00047944"/>
    </source>
</evidence>
<dbReference type="SUPFAM" id="SSF75217">
    <property type="entry name" value="alpha/beta knot"/>
    <property type="match status" value="1"/>
</dbReference>
<comment type="catalytic activity">
    <reaction evidence="11 12">
        <text>uridine(1498) in 16S rRNA + S-adenosyl-L-methionine = N(3)-methyluridine(1498) in 16S rRNA + S-adenosyl-L-homocysteine + H(+)</text>
        <dbReference type="Rhea" id="RHEA:42920"/>
        <dbReference type="Rhea" id="RHEA-COMP:10283"/>
        <dbReference type="Rhea" id="RHEA-COMP:10284"/>
        <dbReference type="ChEBI" id="CHEBI:15378"/>
        <dbReference type="ChEBI" id="CHEBI:57856"/>
        <dbReference type="ChEBI" id="CHEBI:59789"/>
        <dbReference type="ChEBI" id="CHEBI:65315"/>
        <dbReference type="ChEBI" id="CHEBI:74502"/>
        <dbReference type="EC" id="2.1.1.193"/>
    </reaction>
</comment>
<comment type="function">
    <text evidence="10 12">Specifically methylates the N3 position of the uracil ring of uridine 1498 (m3U1498) in 16S rRNA. Acts on the fully assembled 30S ribosomal subunit.</text>
</comment>
<evidence type="ECO:0000256" key="7">
    <source>
        <dbReference type="ARBA" id="ARBA00022603"/>
    </source>
</evidence>
<evidence type="ECO:0000259" key="13">
    <source>
        <dbReference type="Pfam" id="PF04452"/>
    </source>
</evidence>
<evidence type="ECO:0000313" key="15">
    <source>
        <dbReference type="EMBL" id="OOM62916.1"/>
    </source>
</evidence>
<dbReference type="Gene3D" id="2.40.240.20">
    <property type="entry name" value="Hypothetical PUA domain-like, domain 1"/>
    <property type="match status" value="1"/>
</dbReference>
<evidence type="ECO:0000256" key="4">
    <source>
        <dbReference type="ARBA" id="ARBA00013673"/>
    </source>
</evidence>
<evidence type="ECO:0000256" key="10">
    <source>
        <dbReference type="ARBA" id="ARBA00025699"/>
    </source>
</evidence>
<evidence type="ECO:0000256" key="9">
    <source>
        <dbReference type="ARBA" id="ARBA00022691"/>
    </source>
</evidence>
<name>A0A1S8SBC8_CLOBE</name>
<dbReference type="PIRSF" id="PIRSF015601">
    <property type="entry name" value="MTase_slr0722"/>
    <property type="match status" value="1"/>
</dbReference>
<keyword evidence="5 12" id="KW-0963">Cytoplasm</keyword>
<evidence type="ECO:0000259" key="14">
    <source>
        <dbReference type="Pfam" id="PF20260"/>
    </source>
</evidence>
<dbReference type="EMBL" id="LZZI01000018">
    <property type="protein sequence ID" value="OOM62916.1"/>
    <property type="molecule type" value="Genomic_DNA"/>
</dbReference>
<organism evidence="15 16">
    <name type="scientific">Clostridium beijerinckii</name>
    <name type="common">Clostridium MP</name>
    <dbReference type="NCBI Taxonomy" id="1520"/>
    <lineage>
        <taxon>Bacteria</taxon>
        <taxon>Bacillati</taxon>
        <taxon>Bacillota</taxon>
        <taxon>Clostridia</taxon>
        <taxon>Eubacteriales</taxon>
        <taxon>Clostridiaceae</taxon>
        <taxon>Clostridium</taxon>
    </lineage>
</organism>
<dbReference type="Proteomes" id="UP000190973">
    <property type="component" value="Unassembled WGS sequence"/>
</dbReference>
<keyword evidence="7 12" id="KW-0489">Methyltransferase</keyword>
<dbReference type="EC" id="2.1.1.193" evidence="3 12"/>
<evidence type="ECO:0000313" key="16">
    <source>
        <dbReference type="Proteomes" id="UP000190973"/>
    </source>
</evidence>
<dbReference type="PANTHER" id="PTHR30027">
    <property type="entry name" value="RIBOSOMAL RNA SMALL SUBUNIT METHYLTRANSFERASE E"/>
    <property type="match status" value="1"/>
</dbReference>
<evidence type="ECO:0000256" key="8">
    <source>
        <dbReference type="ARBA" id="ARBA00022679"/>
    </source>
</evidence>
<dbReference type="SUPFAM" id="SSF88697">
    <property type="entry name" value="PUA domain-like"/>
    <property type="match status" value="1"/>
</dbReference>
<keyword evidence="8 12" id="KW-0808">Transferase</keyword>
<reference evidence="15 16" key="1">
    <citation type="submission" date="2016-05" db="EMBL/GenBank/DDBJ databases">
        <title>Microbial solvent formation.</title>
        <authorList>
            <person name="Poehlein A."/>
            <person name="Montoya Solano J.D."/>
            <person name="Flitsch S."/>
            <person name="Krabben P."/>
            <person name="Duerre P."/>
            <person name="Daniel R."/>
        </authorList>
    </citation>
    <scope>NUCLEOTIDE SEQUENCE [LARGE SCALE GENOMIC DNA]</scope>
    <source>
        <strain evidence="15 16">DSM 53</strain>
    </source>
</reference>
<dbReference type="InterPro" id="IPR029028">
    <property type="entry name" value="Alpha/beta_knot_MTases"/>
</dbReference>
<keyword evidence="9 12" id="KW-0949">S-adenosyl-L-methionine</keyword>
<protein>
    <recommendedName>
        <fullName evidence="4 12">Ribosomal RNA small subunit methyltransferase E</fullName>
        <ecNumber evidence="3 12">2.1.1.193</ecNumber>
    </recommendedName>
</protein>
<comment type="similarity">
    <text evidence="2 12">Belongs to the RNA methyltransferase RsmE family.</text>
</comment>
<dbReference type="PANTHER" id="PTHR30027:SF3">
    <property type="entry name" value="16S RRNA (URACIL(1498)-N(3))-METHYLTRANSFERASE"/>
    <property type="match status" value="1"/>
</dbReference>
<gene>
    <name evidence="15" type="primary">rsmE</name>
    <name evidence="15" type="ORF">CLBCK_13850</name>
</gene>
<accession>A0A1S8SBC8</accession>
<dbReference type="NCBIfam" id="NF008692">
    <property type="entry name" value="PRK11713.1-5"/>
    <property type="match status" value="1"/>
</dbReference>
<dbReference type="InterPro" id="IPR046886">
    <property type="entry name" value="RsmE_MTase_dom"/>
</dbReference>
<comment type="subcellular location">
    <subcellularLocation>
        <location evidence="1 12">Cytoplasm</location>
    </subcellularLocation>
</comment>
<dbReference type="Gene3D" id="3.40.1280.10">
    <property type="match status" value="1"/>
</dbReference>
<comment type="caution">
    <text evidence="15">The sequence shown here is derived from an EMBL/GenBank/DDBJ whole genome shotgun (WGS) entry which is preliminary data.</text>
</comment>
<sequence>MHKFFIEPQNITETEGRILGDDVKHIYKVLRLSEGEEVVINNCKGKEYLGEIKTITKSEVIVNIIKNLDINNESKVKVHLFQGLPKGQKMDLIVQKGTELGVSEFIPTITGRVDVKLKGEFKKLDRLNRIALEACKQSKRSVIPQVKEVIDFNEAINELKKMDLIIVPYENAEDFGIKTLVRKLERDNIDLDTINNVGILIGPEGGFEESEIETLKEHGAYIVTLGNRILRTETAGFTATALIQYELGDLGGKLS</sequence>
<dbReference type="GO" id="GO:0070042">
    <property type="term" value="F:rRNA (uridine-N3-)-methyltransferase activity"/>
    <property type="evidence" value="ECO:0007669"/>
    <property type="project" value="TreeGrafter"/>
</dbReference>
<evidence type="ECO:0000256" key="6">
    <source>
        <dbReference type="ARBA" id="ARBA00022552"/>
    </source>
</evidence>
<dbReference type="Pfam" id="PF20260">
    <property type="entry name" value="PUA_4"/>
    <property type="match status" value="1"/>
</dbReference>
<dbReference type="InterPro" id="IPR015947">
    <property type="entry name" value="PUA-like_sf"/>
</dbReference>
<feature type="domain" description="Ribosomal RNA small subunit methyltransferase E methyltransferase" evidence="13">
    <location>
        <begin position="73"/>
        <end position="244"/>
    </location>
</feature>
<keyword evidence="6 12" id="KW-0698">rRNA processing</keyword>
<evidence type="ECO:0000256" key="5">
    <source>
        <dbReference type="ARBA" id="ARBA00022490"/>
    </source>
</evidence>
<dbReference type="GO" id="GO:0070475">
    <property type="term" value="P:rRNA base methylation"/>
    <property type="evidence" value="ECO:0007669"/>
    <property type="project" value="TreeGrafter"/>
</dbReference>
<evidence type="ECO:0000256" key="3">
    <source>
        <dbReference type="ARBA" id="ARBA00012328"/>
    </source>
</evidence>
<dbReference type="AlphaFoldDB" id="A0A1S8SBC8"/>
<dbReference type="InterPro" id="IPR006700">
    <property type="entry name" value="RsmE"/>
</dbReference>
<dbReference type="Pfam" id="PF04452">
    <property type="entry name" value="Methyltrans_RNA"/>
    <property type="match status" value="1"/>
</dbReference>
<feature type="domain" description="Ribosomal RNA small subunit methyltransferase E PUA-like" evidence="14">
    <location>
        <begin position="20"/>
        <end position="64"/>
    </location>
</feature>
<dbReference type="NCBIfam" id="TIGR00046">
    <property type="entry name" value="RsmE family RNA methyltransferase"/>
    <property type="match status" value="1"/>
</dbReference>
<dbReference type="GO" id="GO:0005737">
    <property type="term" value="C:cytoplasm"/>
    <property type="evidence" value="ECO:0007669"/>
    <property type="project" value="UniProtKB-SubCell"/>
</dbReference>
<dbReference type="RefSeq" id="WP_077838085.1">
    <property type="nucleotide sequence ID" value="NZ_JABTAE010000001.1"/>
</dbReference>
<evidence type="ECO:0000256" key="12">
    <source>
        <dbReference type="PIRNR" id="PIRNR015601"/>
    </source>
</evidence>
<dbReference type="InterPro" id="IPR029026">
    <property type="entry name" value="tRNA_m1G_MTases_N"/>
</dbReference>
<proteinExistence type="inferred from homology"/>
<dbReference type="InterPro" id="IPR046887">
    <property type="entry name" value="RsmE_PUA-like"/>
</dbReference>
<dbReference type="CDD" id="cd18084">
    <property type="entry name" value="RsmE-like"/>
    <property type="match status" value="1"/>
</dbReference>